<dbReference type="InterPro" id="IPR036259">
    <property type="entry name" value="MFS_trans_sf"/>
</dbReference>
<feature type="transmembrane region" description="Helical" evidence="6">
    <location>
        <begin position="51"/>
        <end position="70"/>
    </location>
</feature>
<dbReference type="Proteomes" id="UP001595803">
    <property type="component" value="Unassembled WGS sequence"/>
</dbReference>
<evidence type="ECO:0000256" key="1">
    <source>
        <dbReference type="ARBA" id="ARBA00004651"/>
    </source>
</evidence>
<keyword evidence="3 6" id="KW-0812">Transmembrane</keyword>
<evidence type="ECO:0000256" key="4">
    <source>
        <dbReference type="ARBA" id="ARBA00022989"/>
    </source>
</evidence>
<dbReference type="CDD" id="cd06173">
    <property type="entry name" value="MFS_MefA_like"/>
    <property type="match status" value="1"/>
</dbReference>
<accession>A0ABV7Z610</accession>
<evidence type="ECO:0000313" key="7">
    <source>
        <dbReference type="EMBL" id="MFC3832518.1"/>
    </source>
</evidence>
<evidence type="ECO:0000313" key="8">
    <source>
        <dbReference type="Proteomes" id="UP001595803"/>
    </source>
</evidence>
<evidence type="ECO:0000256" key="6">
    <source>
        <dbReference type="SAM" id="Phobius"/>
    </source>
</evidence>
<dbReference type="Pfam" id="PF07690">
    <property type="entry name" value="MFS_1"/>
    <property type="match status" value="1"/>
</dbReference>
<dbReference type="RefSeq" id="WP_322474108.1">
    <property type="nucleotide sequence ID" value="NZ_JBHRZG010000006.1"/>
</dbReference>
<keyword evidence="2" id="KW-1003">Cell membrane</keyword>
<comment type="subcellular location">
    <subcellularLocation>
        <location evidence="1">Cell membrane</location>
        <topology evidence="1">Multi-pass membrane protein</topology>
    </subcellularLocation>
</comment>
<feature type="transmembrane region" description="Helical" evidence="6">
    <location>
        <begin position="344"/>
        <end position="364"/>
    </location>
</feature>
<evidence type="ECO:0000256" key="2">
    <source>
        <dbReference type="ARBA" id="ARBA00022475"/>
    </source>
</evidence>
<evidence type="ECO:0000256" key="3">
    <source>
        <dbReference type="ARBA" id="ARBA00022692"/>
    </source>
</evidence>
<dbReference type="PANTHER" id="PTHR23513:SF11">
    <property type="entry name" value="STAPHYLOFERRIN A TRANSPORTER"/>
    <property type="match status" value="1"/>
</dbReference>
<gene>
    <name evidence="7" type="ORF">ACFOSB_06565</name>
</gene>
<dbReference type="PANTHER" id="PTHR23513">
    <property type="entry name" value="INTEGRAL MEMBRANE EFFLUX PROTEIN-RELATED"/>
    <property type="match status" value="1"/>
</dbReference>
<dbReference type="SUPFAM" id="SSF103473">
    <property type="entry name" value="MFS general substrate transporter"/>
    <property type="match status" value="1"/>
</dbReference>
<keyword evidence="5 6" id="KW-0472">Membrane</keyword>
<feature type="transmembrane region" description="Helical" evidence="6">
    <location>
        <begin position="256"/>
        <end position="277"/>
    </location>
</feature>
<dbReference type="Gene3D" id="1.20.1250.20">
    <property type="entry name" value="MFS general substrate transporter like domains"/>
    <property type="match status" value="2"/>
</dbReference>
<feature type="transmembrane region" description="Helical" evidence="6">
    <location>
        <begin position="219"/>
        <end position="236"/>
    </location>
</feature>
<keyword evidence="4 6" id="KW-1133">Transmembrane helix</keyword>
<dbReference type="InterPro" id="IPR011701">
    <property type="entry name" value="MFS"/>
</dbReference>
<protein>
    <submittedName>
        <fullName evidence="7">MFS transporter</fullName>
    </submittedName>
</protein>
<feature type="transmembrane region" description="Helical" evidence="6">
    <location>
        <begin position="106"/>
        <end position="133"/>
    </location>
</feature>
<sequence>MTTTAPVTLWNRSFVIWWLGSAQSAFGTALSGIATSFLILHQTGSAGQMGVNLALALLPGLLSPLFGTVVDRLPLRVPLMVGNVLRGVIQLGVGIAALRGEVPLEVIYAASFLTGLVGAFYGPAAMGVTPRLVPPGQLQRATGLMQGGTQSMQLVGMVGGGLLVGTLGSAPALIVDGACFLIFAALLPLVRVPARASSAASEPFWASLRAGLTYARHSPLILGLPVLAFLLNASFAPMDVLLPGRMDELGEGPAGFGVFFGLLLGGLAAGSFILAALGSRVDVRRLSVAGLVGMGVTILGLSATQTAGQMYVLAPLLGLANAATNVSIGVIFQRRIAPEFYGRVGSLMTMVGMAGMPLVLLALAPVADRVTLGTAFGVSGVVTVLAAGAWAALLRRDPLPAPEVSVQPAPA</sequence>
<feature type="transmembrane region" description="Helical" evidence="6">
    <location>
        <begin position="370"/>
        <end position="393"/>
    </location>
</feature>
<keyword evidence="8" id="KW-1185">Reference proteome</keyword>
<dbReference type="EMBL" id="JBHRZG010000006">
    <property type="protein sequence ID" value="MFC3832518.1"/>
    <property type="molecule type" value="Genomic_DNA"/>
</dbReference>
<feature type="transmembrane region" description="Helical" evidence="6">
    <location>
        <begin position="310"/>
        <end position="332"/>
    </location>
</feature>
<feature type="transmembrane region" description="Helical" evidence="6">
    <location>
        <begin position="15"/>
        <end position="39"/>
    </location>
</feature>
<comment type="caution">
    <text evidence="7">The sequence shown here is derived from an EMBL/GenBank/DDBJ whole genome shotgun (WGS) entry which is preliminary data.</text>
</comment>
<feature type="transmembrane region" description="Helical" evidence="6">
    <location>
        <begin position="286"/>
        <end position="304"/>
    </location>
</feature>
<reference evidence="8" key="1">
    <citation type="journal article" date="2019" name="Int. J. Syst. Evol. Microbiol.">
        <title>The Global Catalogue of Microorganisms (GCM) 10K type strain sequencing project: providing services to taxonomists for standard genome sequencing and annotation.</title>
        <authorList>
            <consortium name="The Broad Institute Genomics Platform"/>
            <consortium name="The Broad Institute Genome Sequencing Center for Infectious Disease"/>
            <person name="Wu L."/>
            <person name="Ma J."/>
        </authorList>
    </citation>
    <scope>NUCLEOTIDE SEQUENCE [LARGE SCALE GENOMIC DNA]</scope>
    <source>
        <strain evidence="8">CCTCC AB 2017081</strain>
    </source>
</reference>
<evidence type="ECO:0000256" key="5">
    <source>
        <dbReference type="ARBA" id="ARBA00023136"/>
    </source>
</evidence>
<name>A0ABV7Z610_9DEIO</name>
<proteinExistence type="predicted"/>
<organism evidence="7 8">
    <name type="scientific">Deinococcus rufus</name>
    <dbReference type="NCBI Taxonomy" id="2136097"/>
    <lineage>
        <taxon>Bacteria</taxon>
        <taxon>Thermotogati</taxon>
        <taxon>Deinococcota</taxon>
        <taxon>Deinococci</taxon>
        <taxon>Deinococcales</taxon>
        <taxon>Deinococcaceae</taxon>
        <taxon>Deinococcus</taxon>
    </lineage>
</organism>